<protein>
    <submittedName>
        <fullName evidence="2">Uncharacterized protein</fullName>
    </submittedName>
</protein>
<feature type="transmembrane region" description="Helical" evidence="1">
    <location>
        <begin position="124"/>
        <end position="143"/>
    </location>
</feature>
<reference evidence="2 3" key="1">
    <citation type="journal article" date="2017" name="Elife">
        <title>Extensive horizontal gene transfer in cheese-associated bacteria.</title>
        <authorList>
            <person name="Bonham K.S."/>
            <person name="Wolfe B.E."/>
            <person name="Dutton R.J."/>
        </authorList>
    </citation>
    <scope>NUCLEOTIDE SEQUENCE [LARGE SCALE GENOMIC DNA]</scope>
    <source>
        <strain evidence="2 3">JB5</strain>
    </source>
</reference>
<keyword evidence="1" id="KW-0812">Transmembrane</keyword>
<feature type="transmembrane region" description="Helical" evidence="1">
    <location>
        <begin position="97"/>
        <end position="118"/>
    </location>
</feature>
<accession>A0A2A3X7M6</accession>
<gene>
    <name evidence="2" type="ORF">CIK79_15115</name>
</gene>
<comment type="caution">
    <text evidence="2">The sequence shown here is derived from an EMBL/GenBank/DDBJ whole genome shotgun (WGS) entry which is preliminary data.</text>
</comment>
<evidence type="ECO:0000313" key="2">
    <source>
        <dbReference type="EMBL" id="PCC19497.1"/>
    </source>
</evidence>
<proteinExistence type="predicted"/>
<keyword evidence="1" id="KW-0472">Membrane</keyword>
<keyword evidence="1" id="KW-1133">Transmembrane helix</keyword>
<sequence>MSTIVARLLHRKATRALSTVRDSAEMSTVCETLVLLKTTPALLIAAMILEPPNGEPSRIRTHRGIEAAALKKAPKLRQAHHPVGGTPTLKQLRKVRAMAIILWIIAALLVISGIFAIFRKQIVWGIILIVIGCLVGPGGVSIFT</sequence>
<evidence type="ECO:0000313" key="3">
    <source>
        <dbReference type="Proteomes" id="UP000218377"/>
    </source>
</evidence>
<dbReference type="InterPro" id="IPR047891">
    <property type="entry name" value="GPGG_membr"/>
</dbReference>
<evidence type="ECO:0000256" key="1">
    <source>
        <dbReference type="SAM" id="Phobius"/>
    </source>
</evidence>
<organism evidence="2 3">
    <name type="scientific">Brevibacterium aurantiacum</name>
    <dbReference type="NCBI Taxonomy" id="273384"/>
    <lineage>
        <taxon>Bacteria</taxon>
        <taxon>Bacillati</taxon>
        <taxon>Actinomycetota</taxon>
        <taxon>Actinomycetes</taxon>
        <taxon>Micrococcales</taxon>
        <taxon>Brevibacteriaceae</taxon>
        <taxon>Brevibacterium</taxon>
    </lineage>
</organism>
<name>A0A2A3X7M6_BREAU</name>
<dbReference type="NCBIfam" id="NF040511">
    <property type="entry name" value="membrane_GPGG"/>
    <property type="match status" value="1"/>
</dbReference>
<dbReference type="AlphaFoldDB" id="A0A2A3X7M6"/>
<dbReference type="EMBL" id="NRGX01000001">
    <property type="protein sequence ID" value="PCC19497.1"/>
    <property type="molecule type" value="Genomic_DNA"/>
</dbReference>
<dbReference type="Proteomes" id="UP000218377">
    <property type="component" value="Unassembled WGS sequence"/>
</dbReference>